<evidence type="ECO:0008006" key="5">
    <source>
        <dbReference type="Google" id="ProtNLM"/>
    </source>
</evidence>
<reference evidence="3 4" key="1">
    <citation type="submission" date="2023-08" db="EMBL/GenBank/DDBJ databases">
        <authorList>
            <person name="Park J.-S."/>
        </authorList>
    </citation>
    <scope>NUCLEOTIDE SEQUENCE [LARGE SCALE GENOMIC DNA]</scope>
    <source>
        <strain evidence="3 4">2205BS29-5</strain>
    </source>
</reference>
<proteinExistence type="predicted"/>
<feature type="transmembrane region" description="Helical" evidence="2">
    <location>
        <begin position="46"/>
        <end position="67"/>
    </location>
</feature>
<feature type="region of interest" description="Disordered" evidence="1">
    <location>
        <begin position="96"/>
        <end position="119"/>
    </location>
</feature>
<feature type="transmembrane region" description="Helical" evidence="2">
    <location>
        <begin position="21"/>
        <end position="40"/>
    </location>
</feature>
<dbReference type="Proteomes" id="UP001224997">
    <property type="component" value="Unassembled WGS sequence"/>
</dbReference>
<organism evidence="3 4">
    <name type="scientific">Paracoccus spongiarum</name>
    <dbReference type="NCBI Taxonomy" id="3064387"/>
    <lineage>
        <taxon>Bacteria</taxon>
        <taxon>Pseudomonadati</taxon>
        <taxon>Pseudomonadota</taxon>
        <taxon>Alphaproteobacteria</taxon>
        <taxon>Rhodobacterales</taxon>
        <taxon>Paracoccaceae</taxon>
        <taxon>Paracoccus</taxon>
    </lineage>
</organism>
<name>A0ABT9JGD0_9RHOB</name>
<dbReference type="RefSeq" id="WP_305964721.1">
    <property type="nucleotide sequence ID" value="NZ_JAVAMQ010000025.1"/>
</dbReference>
<dbReference type="EMBL" id="JAVAMQ010000025">
    <property type="protein sequence ID" value="MDP5308890.1"/>
    <property type="molecule type" value="Genomic_DNA"/>
</dbReference>
<protein>
    <recommendedName>
        <fullName evidence="5">DUF3329 domain-containing protein</fullName>
    </recommendedName>
</protein>
<evidence type="ECO:0000256" key="1">
    <source>
        <dbReference type="SAM" id="MobiDB-lite"/>
    </source>
</evidence>
<keyword evidence="4" id="KW-1185">Reference proteome</keyword>
<gene>
    <name evidence="3" type="ORF">Q5Y72_17550</name>
</gene>
<keyword evidence="2" id="KW-0472">Membrane</keyword>
<evidence type="ECO:0000313" key="4">
    <source>
        <dbReference type="Proteomes" id="UP001224997"/>
    </source>
</evidence>
<evidence type="ECO:0000313" key="3">
    <source>
        <dbReference type="EMBL" id="MDP5308890.1"/>
    </source>
</evidence>
<sequence>MPDRPLFLERASFRRRRLGDAARVLPIAATLLILVPAWWIPRSASSAGGAVWLFGLWATLIVAIWALHRALLRAEAATLRAEEAVAEAVRVRAGTATGTPAAAAPAPAAADPEGDPGAV</sequence>
<accession>A0ABT9JGD0</accession>
<evidence type="ECO:0000256" key="2">
    <source>
        <dbReference type="SAM" id="Phobius"/>
    </source>
</evidence>
<keyword evidence="2" id="KW-0812">Transmembrane</keyword>
<comment type="caution">
    <text evidence="3">The sequence shown here is derived from an EMBL/GenBank/DDBJ whole genome shotgun (WGS) entry which is preliminary data.</text>
</comment>
<keyword evidence="2" id="KW-1133">Transmembrane helix</keyword>